<protein>
    <submittedName>
        <fullName evidence="1">Uncharacterized protein</fullName>
    </submittedName>
</protein>
<evidence type="ECO:0000313" key="1">
    <source>
        <dbReference type="EMBL" id="TEY87328.1"/>
    </source>
</evidence>
<reference evidence="1 2" key="1">
    <citation type="submission" date="2017-11" db="EMBL/GenBank/DDBJ databases">
        <title>Comparative genomics of Botrytis spp.</title>
        <authorList>
            <person name="Valero-Jimenez C.A."/>
            <person name="Tapia P."/>
            <person name="Veloso J."/>
            <person name="Silva-Moreno E."/>
            <person name="Staats M."/>
            <person name="Valdes J.H."/>
            <person name="Van Kan J.A.L."/>
        </authorList>
    </citation>
    <scope>NUCLEOTIDE SEQUENCE [LARGE SCALE GENOMIC DNA]</scope>
    <source>
        <strain evidence="1 2">MUCL2830</strain>
    </source>
</reference>
<proteinExistence type="predicted"/>
<evidence type="ECO:0000313" key="2">
    <source>
        <dbReference type="Proteomes" id="UP000297299"/>
    </source>
</evidence>
<keyword evidence="2" id="KW-1185">Reference proteome</keyword>
<dbReference type="OrthoDB" id="3533053at2759"/>
<sequence>MSNDLSFADPVNPPTAPQRSAAIVDSSGHWAVYHETIYCPDVPETSYYLLELETGRTTKLPNSAGALLPGSKLTNFIWTVRSVLLCQAQMNQTTYFFTLKVLDFALYPVSAGHVDTLITIFKAVSYVQNNDNRTVHVVLAVSGIGDGTTSARSSVGEDDVLGYSSRPVGQILRCLVFGIPDALRLPYINIESLSSDILENTNLKYVPFPTRMSVGPRNFDLDNVGLAFVAQTEEQSQAQHDGISDVYYIPFDQLPIPYNSKKPIPIKIETLQQGTASVPVFSPGRHYWLAFLKSNDHSTERSKKRIFKVTINKKNYKPAGTRLVLCQVEEVNAALNPVNLTWACSAPAQSKRLFCWADSQMSIVDVSIPLQNPKNPIICEGVLIDCGHRGSILGIDCLSKAKRWPINTGLLITRAFTNGSTDFLIYNADTREQSMVPRASAGEVVMEQNQKDSNEIGGNVGHLVEDGIIEGREEVINESNNIENSIIEDRVVEDREEVVNQSNNIEDRIIENREEDGSGIDYGAFDPPFPDLTHNGPEDSPLQMHVTHWKVETWREEIRRRRQ</sequence>
<name>A0A4Y8DJT2_9HELO</name>
<dbReference type="EMBL" id="PHWZ01000003">
    <property type="protein sequence ID" value="TEY87328.1"/>
    <property type="molecule type" value="Genomic_DNA"/>
</dbReference>
<dbReference type="Proteomes" id="UP000297299">
    <property type="component" value="Unassembled WGS sequence"/>
</dbReference>
<comment type="caution">
    <text evidence="1">The sequence shown here is derived from an EMBL/GenBank/DDBJ whole genome shotgun (WGS) entry which is preliminary data.</text>
</comment>
<organism evidence="1 2">
    <name type="scientific">Botryotinia calthae</name>
    <dbReference type="NCBI Taxonomy" id="38488"/>
    <lineage>
        <taxon>Eukaryota</taxon>
        <taxon>Fungi</taxon>
        <taxon>Dikarya</taxon>
        <taxon>Ascomycota</taxon>
        <taxon>Pezizomycotina</taxon>
        <taxon>Leotiomycetes</taxon>
        <taxon>Helotiales</taxon>
        <taxon>Sclerotiniaceae</taxon>
        <taxon>Botryotinia</taxon>
    </lineage>
</organism>
<gene>
    <name evidence="1" type="ORF">BOTCAL_0003g00070</name>
</gene>
<dbReference type="AlphaFoldDB" id="A0A4Y8DJT2"/>
<accession>A0A4Y8DJT2</accession>